<dbReference type="PANTHER" id="PTHR43130:SF3">
    <property type="entry name" value="HTH-TYPE TRANSCRIPTIONAL REGULATOR RV1931C"/>
    <property type="match status" value="1"/>
</dbReference>
<dbReference type="GO" id="GO:0003700">
    <property type="term" value="F:DNA-binding transcription factor activity"/>
    <property type="evidence" value="ECO:0007669"/>
    <property type="project" value="InterPro"/>
</dbReference>
<dbReference type="Pfam" id="PF01965">
    <property type="entry name" value="DJ-1_PfpI"/>
    <property type="match status" value="1"/>
</dbReference>
<gene>
    <name evidence="6" type="primary">ftrA</name>
    <name evidence="5" type="ORF">HELO_1772A</name>
    <name evidence="6" type="ORF">SR933_02365</name>
</gene>
<dbReference type="Gene3D" id="1.10.10.60">
    <property type="entry name" value="Homeodomain-like"/>
    <property type="match status" value="1"/>
</dbReference>
<dbReference type="SUPFAM" id="SSF52317">
    <property type="entry name" value="Class I glutamine amidotransferase-like"/>
    <property type="match status" value="1"/>
</dbReference>
<dbReference type="CDD" id="cd03137">
    <property type="entry name" value="GATase1_AraC_1"/>
    <property type="match status" value="1"/>
</dbReference>
<dbReference type="NCBIfam" id="NF006902">
    <property type="entry name" value="PRK09393.1"/>
    <property type="match status" value="1"/>
</dbReference>
<dbReference type="InterPro" id="IPR009057">
    <property type="entry name" value="Homeodomain-like_sf"/>
</dbReference>
<dbReference type="PANTHER" id="PTHR43130">
    <property type="entry name" value="ARAC-FAMILY TRANSCRIPTIONAL REGULATOR"/>
    <property type="match status" value="1"/>
</dbReference>
<evidence type="ECO:0000313" key="8">
    <source>
        <dbReference type="Proteomes" id="UP001322512"/>
    </source>
</evidence>
<dbReference type="AlphaFoldDB" id="A0A1R4A456"/>
<evidence type="ECO:0000259" key="4">
    <source>
        <dbReference type="PROSITE" id="PS01124"/>
    </source>
</evidence>
<dbReference type="Pfam" id="PF12833">
    <property type="entry name" value="HTH_18"/>
    <property type="match status" value="1"/>
</dbReference>
<dbReference type="EMBL" id="CP139472">
    <property type="protein sequence ID" value="WPU47753.1"/>
    <property type="molecule type" value="Genomic_DNA"/>
</dbReference>
<evidence type="ECO:0000313" key="5">
    <source>
        <dbReference type="EMBL" id="SJK83749.1"/>
    </source>
</evidence>
<dbReference type="InterPro" id="IPR029062">
    <property type="entry name" value="Class_I_gatase-like"/>
</dbReference>
<dbReference type="InterPro" id="IPR018062">
    <property type="entry name" value="HTH_AraC-typ_CS"/>
</dbReference>
<keyword evidence="1" id="KW-0805">Transcription regulation</keyword>
<reference evidence="6 8" key="4">
    <citation type="submission" date="2023-11" db="EMBL/GenBank/DDBJ databases">
        <title>MicrobeMod: A computational toolkit for identifying prokaryotic methylation and restriction-modification with nanopore sequencing.</title>
        <authorList>
            <person name="Crits-Christoph A."/>
            <person name="Kang S.C."/>
            <person name="Lee H."/>
            <person name="Ostrov N."/>
        </authorList>
    </citation>
    <scope>NUCLEOTIDE SEQUENCE [LARGE SCALE GENOMIC DNA]</scope>
    <source>
        <strain evidence="6 8">ATCC 33173</strain>
    </source>
</reference>
<reference evidence="5" key="2">
    <citation type="submission" date="2010-05" db="EMBL/GenBank/DDBJ databases">
        <title>Revision and reannotation of the Halomonas elongata DSM 2581(T) genome.</title>
        <authorList>
            <person name="Pfeiffer F."/>
            <person name="Bagyan I."/>
            <person name="Alfaro-Espinoza G."/>
            <person name="Zamora-Lagos M.A."/>
            <person name="Habermann B."/>
            <person name="Oesterhelt D."/>
            <person name="Kunte H.J."/>
        </authorList>
    </citation>
    <scope>NUCLEOTIDE SEQUENCE</scope>
    <source>
        <strain evidence="5">Type strain: DSM 2581</strain>
    </source>
</reference>
<keyword evidence="2" id="KW-0238">DNA-binding</keyword>
<dbReference type="EMBL" id="FN869568">
    <property type="protein sequence ID" value="SJK83749.1"/>
    <property type="molecule type" value="Genomic_DNA"/>
</dbReference>
<evidence type="ECO:0000256" key="3">
    <source>
        <dbReference type="ARBA" id="ARBA00023163"/>
    </source>
</evidence>
<evidence type="ECO:0000313" key="7">
    <source>
        <dbReference type="Proteomes" id="UP000008707"/>
    </source>
</evidence>
<dbReference type="PROSITE" id="PS01124">
    <property type="entry name" value="HTH_ARAC_FAMILY_2"/>
    <property type="match status" value="1"/>
</dbReference>
<evidence type="ECO:0000313" key="6">
    <source>
        <dbReference type="EMBL" id="WPU47753.1"/>
    </source>
</evidence>
<organism evidence="5 7">
    <name type="scientific">Halomonas elongata (strain ATCC 33173 / DSM 2581 / NBRC 15536 / NCIMB 2198 / 1H9)</name>
    <dbReference type="NCBI Taxonomy" id="768066"/>
    <lineage>
        <taxon>Bacteria</taxon>
        <taxon>Pseudomonadati</taxon>
        <taxon>Pseudomonadota</taxon>
        <taxon>Gammaproteobacteria</taxon>
        <taxon>Oceanospirillales</taxon>
        <taxon>Halomonadaceae</taxon>
        <taxon>Halomonas</taxon>
    </lineage>
</organism>
<accession>A0A1R4A456</accession>
<name>A0A1R4A456_HALED</name>
<dbReference type="GeneID" id="91009010"/>
<dbReference type="SMART" id="SM00342">
    <property type="entry name" value="HTH_ARAC"/>
    <property type="match status" value="1"/>
</dbReference>
<reference evidence="5" key="1">
    <citation type="journal article" date="2010" name="Environ. Microbiol.">
        <title>A blueprint of ectoine metabolism from the genome of the industrial producer Halomonas elongata DSM 2581(T).</title>
        <authorList>
            <person name="Schwibbert K."/>
            <person name="Marin-Sanguino A."/>
            <person name="Bagyan I."/>
            <person name="Heidrich G."/>
            <person name="Lentzen G."/>
            <person name="Seitz H."/>
            <person name="Rampp M."/>
            <person name="Schuster S.C."/>
            <person name="Klenk H.P."/>
            <person name="Pfeiffer F."/>
            <person name="Oesterhelt D."/>
            <person name="Kunte H.J."/>
        </authorList>
    </citation>
    <scope>NUCLEOTIDE SEQUENCE</scope>
    <source>
        <strain evidence="5">Type strain: DSM 2581</strain>
    </source>
</reference>
<dbReference type="Gene3D" id="3.40.50.880">
    <property type="match status" value="1"/>
</dbReference>
<feature type="domain" description="HTH araC/xylS-type" evidence="4">
    <location>
        <begin position="235"/>
        <end position="333"/>
    </location>
</feature>
<dbReference type="InterPro" id="IPR018060">
    <property type="entry name" value="HTH_AraC"/>
</dbReference>
<dbReference type="KEGG" id="hel:HELO_1772A"/>
<evidence type="ECO:0000256" key="1">
    <source>
        <dbReference type="ARBA" id="ARBA00023015"/>
    </source>
</evidence>
<dbReference type="InterPro" id="IPR002818">
    <property type="entry name" value="DJ-1/PfpI"/>
</dbReference>
<proteinExistence type="predicted"/>
<reference evidence="7" key="3">
    <citation type="journal article" date="2011" name="Environ. Microbiol.">
        <title>A blueprint of ectoine metabolism from the genome of the industrial producer Halomonas elongata DSM 2581(T).</title>
        <authorList>
            <person name="Schwibbert K."/>
            <person name="Marin-Sanguino A."/>
            <person name="Bagyan I."/>
            <person name="Heidrich G."/>
            <person name="Lentzen G."/>
            <person name="Seitz H."/>
            <person name="Rampp M."/>
            <person name="Schuster S.C."/>
            <person name="Klenk H.P."/>
            <person name="Pfeiffer F."/>
            <person name="Oesterhelt D."/>
            <person name="Kunte H.J."/>
        </authorList>
    </citation>
    <scope>NUCLEOTIDE SEQUENCE [LARGE SCALE GENOMIC DNA]</scope>
    <source>
        <strain evidence="7">ATCC 33173 / DSM 2581 / NBRC 15536 / NCIMB 2198 / 1H9</strain>
    </source>
</reference>
<keyword evidence="3" id="KW-0804">Transcription</keyword>
<dbReference type="SUPFAM" id="SSF46689">
    <property type="entry name" value="Homeodomain-like"/>
    <property type="match status" value="2"/>
</dbReference>
<evidence type="ECO:0000256" key="2">
    <source>
        <dbReference type="ARBA" id="ARBA00023125"/>
    </source>
</evidence>
<dbReference type="RefSeq" id="WP_109637331.1">
    <property type="nucleotide sequence ID" value="NC_014532.2"/>
</dbReference>
<dbReference type="Proteomes" id="UP001322512">
    <property type="component" value="Chromosome"/>
</dbReference>
<dbReference type="InterPro" id="IPR052158">
    <property type="entry name" value="INH-QAR"/>
</dbReference>
<dbReference type="PROSITE" id="PS00041">
    <property type="entry name" value="HTH_ARAC_FAMILY_1"/>
    <property type="match status" value="1"/>
</dbReference>
<dbReference type="GO" id="GO:0043565">
    <property type="term" value="F:sequence-specific DNA binding"/>
    <property type="evidence" value="ECO:0007669"/>
    <property type="project" value="InterPro"/>
</dbReference>
<sequence>MAVLPYIIKIMTKSASVQQLSNPLVVAIAYDGLCTFELGVAVEVFGLPRPEMGENWYQFEVAGIDAGEMQAIGGMRVVVDGGMETIERAGTIIIPGWRGVDTPIPASLIKAIRESHANGARVVSICSGVFVLAEAGLLAGRRATTHWQYTDMLSQRYPDIIVEPDVLYVDEGDVMTSAGSAAGIDLCLHLIRRDHGMEVANMVARRLVVPPHRDGGQAQFVERSVPSLHESSRIGPLLDYLRENIDKNFSVAIMADFSGMSTRTFLRRFEAATGTTPTKWLLAERLEKTRHLLETSAMTIEEVAMASGFGSAATLRHHFRRHLSTTPKAYREKFQPTSKNHNL</sequence>
<protein>
    <submittedName>
        <fullName evidence="5">PfpI/HTH domain protein (Homolog to transcription regulator CdhR)</fullName>
    </submittedName>
    <submittedName>
        <fullName evidence="6">Transcriptional regulator FtrA</fullName>
    </submittedName>
</protein>
<dbReference type="Proteomes" id="UP000008707">
    <property type="component" value="Chromosome"/>
</dbReference>
<keyword evidence="8" id="KW-1185">Reference proteome</keyword>
<dbReference type="OrthoDB" id="9803764at2"/>